<evidence type="ECO:0000256" key="1">
    <source>
        <dbReference type="SAM" id="SignalP"/>
    </source>
</evidence>
<name>A0ABV3FYG3_9NOCA</name>
<evidence type="ECO:0000313" key="4">
    <source>
        <dbReference type="Proteomes" id="UP001551695"/>
    </source>
</evidence>
<dbReference type="PANTHER" id="PTHR30024">
    <property type="entry name" value="ALIPHATIC SULFONATES-BINDING PROTEIN-RELATED"/>
    <property type="match status" value="1"/>
</dbReference>
<gene>
    <name evidence="3" type="ORF">AB0I48_23170</name>
</gene>
<evidence type="ECO:0000313" key="3">
    <source>
        <dbReference type="EMBL" id="MEV0710472.1"/>
    </source>
</evidence>
<reference evidence="3 4" key="1">
    <citation type="submission" date="2024-06" db="EMBL/GenBank/DDBJ databases">
        <title>The Natural Products Discovery Center: Release of the First 8490 Sequenced Strains for Exploring Actinobacteria Biosynthetic Diversity.</title>
        <authorList>
            <person name="Kalkreuter E."/>
            <person name="Kautsar S.A."/>
            <person name="Yang D."/>
            <person name="Bader C.D."/>
            <person name="Teijaro C.N."/>
            <person name="Fluegel L."/>
            <person name="Davis C.M."/>
            <person name="Simpson J.R."/>
            <person name="Lauterbach L."/>
            <person name="Steele A.D."/>
            <person name="Gui C."/>
            <person name="Meng S."/>
            <person name="Li G."/>
            <person name="Viehrig K."/>
            <person name="Ye F."/>
            <person name="Su P."/>
            <person name="Kiefer A.F."/>
            <person name="Nichols A."/>
            <person name="Cepeda A.J."/>
            <person name="Yan W."/>
            <person name="Fan B."/>
            <person name="Jiang Y."/>
            <person name="Adhikari A."/>
            <person name="Zheng C.-J."/>
            <person name="Schuster L."/>
            <person name="Cowan T.M."/>
            <person name="Smanski M.J."/>
            <person name="Chevrette M.G."/>
            <person name="De Carvalho L.P.S."/>
            <person name="Shen B."/>
        </authorList>
    </citation>
    <scope>NUCLEOTIDE SEQUENCE [LARGE SCALE GENOMIC DNA]</scope>
    <source>
        <strain evidence="3 4">NPDC050403</strain>
    </source>
</reference>
<dbReference type="EMBL" id="JBFAKC010000010">
    <property type="protein sequence ID" value="MEV0710472.1"/>
    <property type="molecule type" value="Genomic_DNA"/>
</dbReference>
<dbReference type="InterPro" id="IPR015168">
    <property type="entry name" value="SsuA/THI5"/>
</dbReference>
<feature type="signal peptide" evidence="1">
    <location>
        <begin position="1"/>
        <end position="17"/>
    </location>
</feature>
<protein>
    <submittedName>
        <fullName evidence="3">ABC transporter substrate-binding protein</fullName>
    </submittedName>
</protein>
<evidence type="ECO:0000259" key="2">
    <source>
        <dbReference type="Pfam" id="PF09084"/>
    </source>
</evidence>
<dbReference type="SUPFAM" id="SSF53850">
    <property type="entry name" value="Periplasmic binding protein-like II"/>
    <property type="match status" value="1"/>
</dbReference>
<dbReference type="PANTHER" id="PTHR30024:SF42">
    <property type="entry name" value="ALIPHATIC SULFONATES-BINDING PROTEIN-RELATED"/>
    <property type="match status" value="1"/>
</dbReference>
<dbReference type="PROSITE" id="PS51257">
    <property type="entry name" value="PROKAR_LIPOPROTEIN"/>
    <property type="match status" value="1"/>
</dbReference>
<proteinExistence type="predicted"/>
<organism evidence="3 4">
    <name type="scientific">Nocardia aurea</name>
    <dbReference type="NCBI Taxonomy" id="2144174"/>
    <lineage>
        <taxon>Bacteria</taxon>
        <taxon>Bacillati</taxon>
        <taxon>Actinomycetota</taxon>
        <taxon>Actinomycetes</taxon>
        <taxon>Mycobacteriales</taxon>
        <taxon>Nocardiaceae</taxon>
        <taxon>Nocardia</taxon>
    </lineage>
</organism>
<dbReference type="Gene3D" id="3.40.190.10">
    <property type="entry name" value="Periplasmic binding protein-like II"/>
    <property type="match status" value="2"/>
</dbReference>
<feature type="domain" description="SsuA/THI5-like" evidence="2">
    <location>
        <begin position="53"/>
        <end position="263"/>
    </location>
</feature>
<sequence>MRAHSRFLIPAVVTAVAAMLLTACGGGSEVRESGGVPVLRYQGWASQVVIPELAEDLGYFENKVKLEWQGNTISGPQDIQSAATGQVDFGGAFGGAVAKLGQAGAPITAVINYYGSDEKTFTGFYVPENSPIKTPKDLLGKKIGVNTLGGQAEADVHDVLKKSGLDEEQIKSVQLVVLPPPNTEDAVRRGQVDVAGLSGQFQQRAVANGGLRAVFTDYELFGAFNGGQYVFRNDFIGKSPKSVEAFVGGVAKAIEWLRATPREEVIARFTQIIEKRKRAGEDTSSVKYWLSVGVPAVNGVIADADLLRWESWLRDTGAITGPFDPAKLYTNKFNPNVK</sequence>
<comment type="caution">
    <text evidence="3">The sequence shown here is derived from an EMBL/GenBank/DDBJ whole genome shotgun (WGS) entry which is preliminary data.</text>
</comment>
<dbReference type="Pfam" id="PF09084">
    <property type="entry name" value="NMT1"/>
    <property type="match status" value="1"/>
</dbReference>
<dbReference type="RefSeq" id="WP_232839853.1">
    <property type="nucleotide sequence ID" value="NZ_JBEXKW010000061.1"/>
</dbReference>
<keyword evidence="1" id="KW-0732">Signal</keyword>
<feature type="chain" id="PRO_5046671747" evidence="1">
    <location>
        <begin position="18"/>
        <end position="338"/>
    </location>
</feature>
<keyword evidence="4" id="KW-1185">Reference proteome</keyword>
<accession>A0ABV3FYG3</accession>
<dbReference type="Proteomes" id="UP001551695">
    <property type="component" value="Unassembled WGS sequence"/>
</dbReference>